<dbReference type="SUPFAM" id="SSF46955">
    <property type="entry name" value="Putative DNA-binding domain"/>
    <property type="match status" value="1"/>
</dbReference>
<dbReference type="EMBL" id="CP151632">
    <property type="protein sequence ID" value="WZO32867.1"/>
    <property type="molecule type" value="Genomic_DNA"/>
</dbReference>
<organism evidence="1">
    <name type="scientific">Microbacterium sp. LWS13-1.2</name>
    <dbReference type="NCBI Taxonomy" id="3135264"/>
    <lineage>
        <taxon>Bacteria</taxon>
        <taxon>Bacillati</taxon>
        <taxon>Actinomycetota</taxon>
        <taxon>Actinomycetes</taxon>
        <taxon>Micrococcales</taxon>
        <taxon>Microbacteriaceae</taxon>
        <taxon>Microbacterium</taxon>
    </lineage>
</organism>
<name>A0AAU6S7I5_9MICO</name>
<evidence type="ECO:0000313" key="1">
    <source>
        <dbReference type="EMBL" id="WZO32867.1"/>
    </source>
</evidence>
<reference evidence="1" key="1">
    <citation type="submission" date="2024-04" db="EMBL/GenBank/DDBJ databases">
        <authorList>
            <person name="Roder T."/>
            <person name="Oberhansli S."/>
            <person name="Kreuzer M."/>
        </authorList>
    </citation>
    <scope>NUCLEOTIDE SEQUENCE</scope>
    <source>
        <strain evidence="1">LWS13-1.2</strain>
    </source>
</reference>
<proteinExistence type="predicted"/>
<accession>A0AAU6S7I5</accession>
<gene>
    <name evidence="1" type="ORF">MRBLWS13_000475</name>
</gene>
<dbReference type="InterPro" id="IPR009061">
    <property type="entry name" value="DNA-bd_dom_put_sf"/>
</dbReference>
<protein>
    <submittedName>
        <fullName evidence="1">Helix-turn-helix domain-containing protein</fullName>
    </submittedName>
</protein>
<sequence>MLAVSESTLSRWREHGTGPRYLSLGGIFRYTVQDVQSYIEGARA</sequence>
<dbReference type="AlphaFoldDB" id="A0AAU6S7I5"/>